<keyword evidence="3 6" id="KW-0676">Redox-active center</keyword>
<evidence type="ECO:0000256" key="3">
    <source>
        <dbReference type="ARBA" id="ARBA00023284"/>
    </source>
</evidence>
<dbReference type="PIRSF" id="PIRSF000077">
    <property type="entry name" value="Thioredoxin"/>
    <property type="match status" value="1"/>
</dbReference>
<proteinExistence type="inferred from homology"/>
<evidence type="ECO:0000259" key="7">
    <source>
        <dbReference type="PROSITE" id="PS51352"/>
    </source>
</evidence>
<evidence type="ECO:0000256" key="5">
    <source>
        <dbReference type="PIRSR" id="PIRSR000077-1"/>
    </source>
</evidence>
<evidence type="ECO:0000256" key="4">
    <source>
        <dbReference type="PIRNR" id="PIRNR000077"/>
    </source>
</evidence>
<dbReference type="PROSITE" id="PS00194">
    <property type="entry name" value="THIOREDOXIN_1"/>
    <property type="match status" value="1"/>
</dbReference>
<dbReference type="Pfam" id="PF00085">
    <property type="entry name" value="Thioredoxin"/>
    <property type="match status" value="1"/>
</dbReference>
<dbReference type="InterPro" id="IPR013766">
    <property type="entry name" value="Thioredoxin_domain"/>
</dbReference>
<gene>
    <name evidence="9" type="primary">LOC109483594</name>
</gene>
<evidence type="ECO:0000256" key="6">
    <source>
        <dbReference type="PIRSR" id="PIRSR000077-4"/>
    </source>
</evidence>
<evidence type="ECO:0000313" key="8">
    <source>
        <dbReference type="Proteomes" id="UP000515135"/>
    </source>
</evidence>
<feature type="active site" description="Nucleophile" evidence="5">
    <location>
        <position position="32"/>
    </location>
</feature>
<organism evidence="8 9">
    <name type="scientific">Branchiostoma belcheri</name>
    <name type="common">Amphioxus</name>
    <dbReference type="NCBI Taxonomy" id="7741"/>
    <lineage>
        <taxon>Eukaryota</taxon>
        <taxon>Metazoa</taxon>
        <taxon>Chordata</taxon>
        <taxon>Cephalochordata</taxon>
        <taxon>Leptocardii</taxon>
        <taxon>Amphioxiformes</taxon>
        <taxon>Branchiostomatidae</taxon>
        <taxon>Branchiostoma</taxon>
    </lineage>
</organism>
<dbReference type="RefSeq" id="XP_019642186.1">
    <property type="nucleotide sequence ID" value="XM_019786627.1"/>
</dbReference>
<name>A0A6P5AJL9_BRABE</name>
<feature type="site" description="Contributes to redox potential value" evidence="5">
    <location>
        <position position="34"/>
    </location>
</feature>
<dbReference type="InterPro" id="IPR017937">
    <property type="entry name" value="Thioredoxin_CS"/>
</dbReference>
<dbReference type="GO" id="GO:0015035">
    <property type="term" value="F:protein-disulfide reductase activity"/>
    <property type="evidence" value="ECO:0007669"/>
    <property type="project" value="InterPro"/>
</dbReference>
<evidence type="ECO:0000313" key="9">
    <source>
        <dbReference type="RefSeq" id="XP_019642186.1"/>
    </source>
</evidence>
<comment type="similarity">
    <text evidence="4">Belongs to the thioredoxin family.</text>
</comment>
<feature type="disulfide bond" description="Redox-active" evidence="6">
    <location>
        <begin position="32"/>
        <end position="35"/>
    </location>
</feature>
<dbReference type="InterPro" id="IPR036249">
    <property type="entry name" value="Thioredoxin-like_sf"/>
</dbReference>
<dbReference type="NCBIfam" id="TIGR01068">
    <property type="entry name" value="thioredoxin"/>
    <property type="match status" value="1"/>
</dbReference>
<feature type="active site" description="Nucleophile" evidence="5">
    <location>
        <position position="35"/>
    </location>
</feature>
<dbReference type="InterPro" id="IPR005746">
    <property type="entry name" value="Thioredoxin"/>
</dbReference>
<dbReference type="SUPFAM" id="SSF52833">
    <property type="entry name" value="Thioredoxin-like"/>
    <property type="match status" value="1"/>
</dbReference>
<evidence type="ECO:0000256" key="1">
    <source>
        <dbReference type="ARBA" id="ARBA00022799"/>
    </source>
</evidence>
<keyword evidence="2 6" id="KW-1015">Disulfide bond</keyword>
<reference evidence="9" key="1">
    <citation type="submission" date="2025-08" db="UniProtKB">
        <authorList>
            <consortium name="RefSeq"/>
        </authorList>
    </citation>
    <scope>IDENTIFICATION</scope>
    <source>
        <tissue evidence="9">Gonad</tissue>
    </source>
</reference>
<protein>
    <recommendedName>
        <fullName evidence="4">Thioredoxin</fullName>
    </recommendedName>
</protein>
<dbReference type="PANTHER" id="PTHR46115">
    <property type="entry name" value="THIOREDOXIN-LIKE PROTEIN 1"/>
    <property type="match status" value="1"/>
</dbReference>
<dbReference type="PROSITE" id="PS51352">
    <property type="entry name" value="THIOREDOXIN_2"/>
    <property type="match status" value="1"/>
</dbReference>
<dbReference type="Gene3D" id="3.40.30.10">
    <property type="entry name" value="Glutaredoxin"/>
    <property type="match status" value="1"/>
</dbReference>
<feature type="site" description="Deprotonates C-terminal active site Cys" evidence="5">
    <location>
        <position position="26"/>
    </location>
</feature>
<dbReference type="KEGG" id="bbel:109483594"/>
<dbReference type="FunFam" id="3.40.30.10:FF:000245">
    <property type="entry name" value="Thioredoxin"/>
    <property type="match status" value="1"/>
</dbReference>
<keyword evidence="8" id="KW-1185">Reference proteome</keyword>
<dbReference type="CDD" id="cd02947">
    <property type="entry name" value="TRX_family"/>
    <property type="match status" value="1"/>
</dbReference>
<dbReference type="AlphaFoldDB" id="A0A6P5AJL9"/>
<accession>A0A6P5AJL9</accession>
<sequence length="105" mass="11554">MVRMIETKADFDALLADNKDKLIVVDFTASWCGPCRMIAPVFEKLAEENPDVIFVKVDVDANDETAGACGISAMPTFQCYKNGAKVEEMCGASEDKLREMVAKNK</sequence>
<evidence type="ECO:0000256" key="2">
    <source>
        <dbReference type="ARBA" id="ARBA00023157"/>
    </source>
</evidence>
<feature type="site" description="Contributes to redox potential value" evidence="5">
    <location>
        <position position="33"/>
    </location>
</feature>
<keyword evidence="1" id="KW-0702">S-nitrosylation</keyword>
<dbReference type="Proteomes" id="UP000515135">
    <property type="component" value="Unplaced"/>
</dbReference>
<dbReference type="GeneID" id="109483594"/>
<dbReference type="OrthoDB" id="2121326at2759"/>
<dbReference type="PRINTS" id="PR00421">
    <property type="entry name" value="THIOREDOXIN"/>
</dbReference>
<feature type="domain" description="Thioredoxin" evidence="7">
    <location>
        <begin position="2"/>
        <end position="105"/>
    </location>
</feature>